<name>A0A9P5UGS1_9AGAR</name>
<gene>
    <name evidence="1" type="ORF">BDP27DRAFT_1196823</name>
</gene>
<dbReference type="InterPro" id="IPR046341">
    <property type="entry name" value="SET_dom_sf"/>
</dbReference>
<organism evidence="1 2">
    <name type="scientific">Rhodocollybia butyracea</name>
    <dbReference type="NCBI Taxonomy" id="206335"/>
    <lineage>
        <taxon>Eukaryota</taxon>
        <taxon>Fungi</taxon>
        <taxon>Dikarya</taxon>
        <taxon>Basidiomycota</taxon>
        <taxon>Agaricomycotina</taxon>
        <taxon>Agaricomycetes</taxon>
        <taxon>Agaricomycetidae</taxon>
        <taxon>Agaricales</taxon>
        <taxon>Marasmiineae</taxon>
        <taxon>Omphalotaceae</taxon>
        <taxon>Rhodocollybia</taxon>
    </lineage>
</organism>
<accession>A0A9P5UGS1</accession>
<sequence>NARTMDYPSKQYIYTTVPPIPLGTKYSDFPGGYSECWISGHVKRAIYATPNFPTLPLRPTGGKAYRLAKAGNKGFGMFATRLIRAGDLIIDERPLIVVPA</sequence>
<evidence type="ECO:0000313" key="2">
    <source>
        <dbReference type="Proteomes" id="UP000772434"/>
    </source>
</evidence>
<dbReference type="AlphaFoldDB" id="A0A9P5UGS1"/>
<proteinExistence type="predicted"/>
<dbReference type="SUPFAM" id="SSF82199">
    <property type="entry name" value="SET domain"/>
    <property type="match status" value="1"/>
</dbReference>
<keyword evidence="2" id="KW-1185">Reference proteome</keyword>
<dbReference type="EMBL" id="JADNRY010000001">
    <property type="protein sequence ID" value="KAF9078722.1"/>
    <property type="molecule type" value="Genomic_DNA"/>
</dbReference>
<reference evidence="1" key="1">
    <citation type="submission" date="2020-11" db="EMBL/GenBank/DDBJ databases">
        <authorList>
            <consortium name="DOE Joint Genome Institute"/>
            <person name="Ahrendt S."/>
            <person name="Riley R."/>
            <person name="Andreopoulos W."/>
            <person name="Labutti K."/>
            <person name="Pangilinan J."/>
            <person name="Ruiz-Duenas F.J."/>
            <person name="Barrasa J.M."/>
            <person name="Sanchez-Garcia M."/>
            <person name="Camarero S."/>
            <person name="Miyauchi S."/>
            <person name="Serrano A."/>
            <person name="Linde D."/>
            <person name="Babiker R."/>
            <person name="Drula E."/>
            <person name="Ayuso-Fernandez I."/>
            <person name="Pacheco R."/>
            <person name="Padilla G."/>
            <person name="Ferreira P."/>
            <person name="Barriuso J."/>
            <person name="Kellner H."/>
            <person name="Castanera R."/>
            <person name="Alfaro M."/>
            <person name="Ramirez L."/>
            <person name="Pisabarro A.G."/>
            <person name="Kuo A."/>
            <person name="Tritt A."/>
            <person name="Lipzen A."/>
            <person name="He G."/>
            <person name="Yan M."/>
            <person name="Ng V."/>
            <person name="Cullen D."/>
            <person name="Martin F."/>
            <person name="Rosso M.-N."/>
            <person name="Henrissat B."/>
            <person name="Hibbett D."/>
            <person name="Martinez A.T."/>
            <person name="Grigoriev I.V."/>
        </authorList>
    </citation>
    <scope>NUCLEOTIDE SEQUENCE</scope>
    <source>
        <strain evidence="1">AH 40177</strain>
    </source>
</reference>
<evidence type="ECO:0000313" key="1">
    <source>
        <dbReference type="EMBL" id="KAF9078722.1"/>
    </source>
</evidence>
<dbReference type="OrthoDB" id="3063394at2759"/>
<feature type="non-terminal residue" evidence="1">
    <location>
        <position position="100"/>
    </location>
</feature>
<protein>
    <submittedName>
        <fullName evidence="1">Uncharacterized protein</fullName>
    </submittedName>
</protein>
<comment type="caution">
    <text evidence="1">The sequence shown here is derived from an EMBL/GenBank/DDBJ whole genome shotgun (WGS) entry which is preliminary data.</text>
</comment>
<feature type="non-terminal residue" evidence="1">
    <location>
        <position position="1"/>
    </location>
</feature>
<dbReference type="Proteomes" id="UP000772434">
    <property type="component" value="Unassembled WGS sequence"/>
</dbReference>